<dbReference type="PANTHER" id="PTHR30603:SF14">
    <property type="entry name" value="RNA POLYMERASE SIGMA FACTOR SIGA"/>
    <property type="match status" value="1"/>
</dbReference>
<dbReference type="InterPro" id="IPR000943">
    <property type="entry name" value="RNA_pol_sigma70"/>
</dbReference>
<reference evidence="8" key="1">
    <citation type="submission" date="2020-01" db="EMBL/GenBank/DDBJ databases">
        <title>Genome sequence of Kobresia littledalei, the first chromosome-level genome in the family Cyperaceae.</title>
        <authorList>
            <person name="Qu G."/>
        </authorList>
    </citation>
    <scope>NUCLEOTIDE SEQUENCE</scope>
    <source>
        <strain evidence="8">C.B.Clarke</strain>
        <tissue evidence="8">Leaf</tissue>
    </source>
</reference>
<sequence length="614" mass="69733">MLYIPGLFCSACIGKINDQKQGKNVKVQLKQQFPASPGKNKQKRKLRRDFILLFLFLQSLYPARYGLKHYYNDILLLVVLLLNSCVHIAEVAFTVILKYSGLSSHIQVSNWNQVHMMARAGAVISLSSGNRLLSSSFYASDTDHLLVPVQIPSVPSKNFAVVAQKSSNLNSSSSSNRTQMQAIKAIKEHVHTPITSTSEEEIYDPDLETSLEAMVLLQKSLLEKQWKLRFDFDRLDSIKVKSFVKEEPEMEGDQIISSGTNARQRRTGTRRKNHKVINGKGKETRYMVSQELLPTSTPRGNLKKGIFSEELLSQDKVVYLCKKMKDRLFLEKHRKRLKEKLGFEPSDKELAHSLNISCPELKIRLLEGSLAKEKLTNSNVRLVKSIALKYDNMGADMDDLIQGGLVGLLRGIEKYDPSKGYKVSTYVYWWIRQGITKALAESSGTLRVPIYLYERLGKIHNAKMSLEQDGVAPTVENIAEYLNMSEKKVRNATEVNTKVLSLDWEAFPTLGGPSGHTLHNYIQDRNPENDPWDAFRVGHIKEEVNKLIDSTLNKREREIIRSYHGIGGDCLTWVDIGKQFGLSRERVRQVGLVAMEKLKHAARKRDLEALLTKF</sequence>
<evidence type="ECO:0000313" key="8">
    <source>
        <dbReference type="EMBL" id="KAF3330312.1"/>
    </source>
</evidence>
<dbReference type="InterPro" id="IPR036388">
    <property type="entry name" value="WH-like_DNA-bd_sf"/>
</dbReference>
<gene>
    <name evidence="8" type="ORF">FCM35_KLT03666</name>
</gene>
<dbReference type="GO" id="GO:0006352">
    <property type="term" value="P:DNA-templated transcription initiation"/>
    <property type="evidence" value="ECO:0007669"/>
    <property type="project" value="InterPro"/>
</dbReference>
<dbReference type="NCBIfam" id="TIGR02937">
    <property type="entry name" value="sigma70-ECF"/>
    <property type="match status" value="1"/>
</dbReference>
<dbReference type="OrthoDB" id="2012130at2759"/>
<dbReference type="InterPro" id="IPR050239">
    <property type="entry name" value="Sigma-70_RNA_pol_init_factors"/>
</dbReference>
<dbReference type="InterPro" id="IPR007630">
    <property type="entry name" value="RNA_pol_sigma70_r4"/>
</dbReference>
<dbReference type="Proteomes" id="UP000623129">
    <property type="component" value="Unassembled WGS sequence"/>
</dbReference>
<keyword evidence="6" id="KW-0812">Transmembrane</keyword>
<keyword evidence="3" id="KW-0731">Sigma factor</keyword>
<dbReference type="SUPFAM" id="SSF88659">
    <property type="entry name" value="Sigma3 and sigma4 domains of RNA polymerase sigma factors"/>
    <property type="match status" value="2"/>
</dbReference>
<dbReference type="PRINTS" id="PR00046">
    <property type="entry name" value="SIGMA70FCT"/>
</dbReference>
<keyword evidence="5" id="KW-0804">Transcription</keyword>
<dbReference type="PANTHER" id="PTHR30603">
    <property type="entry name" value="RNA POLYMERASE SIGMA FACTOR RPO"/>
    <property type="match status" value="1"/>
</dbReference>
<dbReference type="GO" id="GO:0003677">
    <property type="term" value="F:DNA binding"/>
    <property type="evidence" value="ECO:0007669"/>
    <property type="project" value="UniProtKB-KW"/>
</dbReference>
<keyword evidence="9" id="KW-1185">Reference proteome</keyword>
<dbReference type="InterPro" id="IPR007624">
    <property type="entry name" value="RNA_pol_sigma70_r3"/>
</dbReference>
<dbReference type="InterPro" id="IPR014284">
    <property type="entry name" value="RNA_pol_sigma-70_dom"/>
</dbReference>
<keyword evidence="4" id="KW-0238">DNA-binding</keyword>
<evidence type="ECO:0000256" key="2">
    <source>
        <dbReference type="ARBA" id="ARBA00023015"/>
    </source>
</evidence>
<evidence type="ECO:0000259" key="7">
    <source>
        <dbReference type="PROSITE" id="PS00715"/>
    </source>
</evidence>
<comment type="caution">
    <text evidence="8">The sequence shown here is derived from an EMBL/GenBank/DDBJ whole genome shotgun (WGS) entry which is preliminary data.</text>
</comment>
<feature type="domain" description="RNA polymerase sigma-70" evidence="7">
    <location>
        <begin position="399"/>
        <end position="412"/>
    </location>
</feature>
<keyword evidence="2" id="KW-0805">Transcription regulation</keyword>
<evidence type="ECO:0000256" key="6">
    <source>
        <dbReference type="SAM" id="Phobius"/>
    </source>
</evidence>
<accession>A0A833V9Y1</accession>
<dbReference type="Pfam" id="PF04539">
    <property type="entry name" value="Sigma70_r3"/>
    <property type="match status" value="1"/>
</dbReference>
<dbReference type="Pfam" id="PF04542">
    <property type="entry name" value="Sigma70_r2"/>
    <property type="match status" value="1"/>
</dbReference>
<evidence type="ECO:0000256" key="3">
    <source>
        <dbReference type="ARBA" id="ARBA00023082"/>
    </source>
</evidence>
<dbReference type="SUPFAM" id="SSF88946">
    <property type="entry name" value="Sigma2 domain of RNA polymerase sigma factors"/>
    <property type="match status" value="1"/>
</dbReference>
<keyword evidence="6" id="KW-1133">Transmembrane helix</keyword>
<protein>
    <submittedName>
        <fullName evidence="8">RNA polymerase sigma factor sigA</fullName>
    </submittedName>
</protein>
<evidence type="ECO:0000256" key="5">
    <source>
        <dbReference type="ARBA" id="ARBA00023163"/>
    </source>
</evidence>
<dbReference type="Pfam" id="PF04545">
    <property type="entry name" value="Sigma70_r4"/>
    <property type="match status" value="1"/>
</dbReference>
<proteinExistence type="inferred from homology"/>
<dbReference type="AlphaFoldDB" id="A0A833V9Y1"/>
<dbReference type="InterPro" id="IPR013325">
    <property type="entry name" value="RNA_pol_sigma_r2"/>
</dbReference>
<organism evidence="8 9">
    <name type="scientific">Carex littledalei</name>
    <dbReference type="NCBI Taxonomy" id="544730"/>
    <lineage>
        <taxon>Eukaryota</taxon>
        <taxon>Viridiplantae</taxon>
        <taxon>Streptophyta</taxon>
        <taxon>Embryophyta</taxon>
        <taxon>Tracheophyta</taxon>
        <taxon>Spermatophyta</taxon>
        <taxon>Magnoliopsida</taxon>
        <taxon>Liliopsida</taxon>
        <taxon>Poales</taxon>
        <taxon>Cyperaceae</taxon>
        <taxon>Cyperoideae</taxon>
        <taxon>Cariceae</taxon>
        <taxon>Carex</taxon>
        <taxon>Carex subgen. Euthyceras</taxon>
    </lineage>
</organism>
<feature type="transmembrane region" description="Helical" evidence="6">
    <location>
        <begin position="50"/>
        <end position="67"/>
    </location>
</feature>
<keyword evidence="6" id="KW-0472">Membrane</keyword>
<dbReference type="Gene3D" id="1.10.601.10">
    <property type="entry name" value="RNA Polymerase Primary Sigma Factor"/>
    <property type="match status" value="1"/>
</dbReference>
<dbReference type="InterPro" id="IPR007627">
    <property type="entry name" value="RNA_pol_sigma70_r2"/>
</dbReference>
<dbReference type="GO" id="GO:0016987">
    <property type="term" value="F:sigma factor activity"/>
    <property type="evidence" value="ECO:0007669"/>
    <property type="project" value="UniProtKB-KW"/>
</dbReference>
<evidence type="ECO:0000256" key="1">
    <source>
        <dbReference type="ARBA" id="ARBA00007788"/>
    </source>
</evidence>
<evidence type="ECO:0000256" key="4">
    <source>
        <dbReference type="ARBA" id="ARBA00023125"/>
    </source>
</evidence>
<comment type="similarity">
    <text evidence="1">Belongs to the sigma-70 factor family.</text>
</comment>
<dbReference type="EMBL" id="SWLB01000013">
    <property type="protein sequence ID" value="KAF3330312.1"/>
    <property type="molecule type" value="Genomic_DNA"/>
</dbReference>
<dbReference type="InterPro" id="IPR013324">
    <property type="entry name" value="RNA_pol_sigma_r3/r4-like"/>
</dbReference>
<dbReference type="PROSITE" id="PS00715">
    <property type="entry name" value="SIGMA70_1"/>
    <property type="match status" value="1"/>
</dbReference>
<name>A0A833V9Y1_9POAL</name>
<dbReference type="Gene3D" id="1.10.10.10">
    <property type="entry name" value="Winged helix-like DNA-binding domain superfamily/Winged helix DNA-binding domain"/>
    <property type="match status" value="2"/>
</dbReference>
<feature type="transmembrane region" description="Helical" evidence="6">
    <location>
        <begin position="73"/>
        <end position="97"/>
    </location>
</feature>
<evidence type="ECO:0000313" key="9">
    <source>
        <dbReference type="Proteomes" id="UP000623129"/>
    </source>
</evidence>